<feature type="transmembrane region" description="Helical" evidence="1">
    <location>
        <begin position="89"/>
        <end position="108"/>
    </location>
</feature>
<protein>
    <submittedName>
        <fullName evidence="2">Uncharacterized protein</fullName>
    </submittedName>
</protein>
<feature type="transmembrane region" description="Helical" evidence="1">
    <location>
        <begin position="276"/>
        <end position="296"/>
    </location>
</feature>
<dbReference type="OrthoDB" id="5471546at2"/>
<accession>A0A120KN58</accession>
<feature type="transmembrane region" description="Helical" evidence="1">
    <location>
        <begin position="210"/>
        <end position="230"/>
    </location>
</feature>
<feature type="transmembrane region" description="Helical" evidence="1">
    <location>
        <begin position="16"/>
        <end position="36"/>
    </location>
</feature>
<feature type="transmembrane region" description="Helical" evidence="1">
    <location>
        <begin position="120"/>
        <end position="146"/>
    </location>
</feature>
<dbReference type="Proteomes" id="UP000063964">
    <property type="component" value="Chromosome"/>
</dbReference>
<proteinExistence type="predicted"/>
<dbReference type="KEGG" id="doa:AXF15_08540"/>
<evidence type="ECO:0000313" key="3">
    <source>
        <dbReference type="Proteomes" id="UP000063964"/>
    </source>
</evidence>
<evidence type="ECO:0000256" key="1">
    <source>
        <dbReference type="SAM" id="Phobius"/>
    </source>
</evidence>
<sequence>MMLDLPVWAFAPLSPIPLLAALFWSAPLMALVSELISAAGGKPFPARAARQLSRLGLWAHGAVWMLVAAAGLVFYPVLEQSEFVRAHRLFLILTALIPFLSTIVLLIYDLTWKKARDRRGLHIFLGCLGNLGLKYGYWSLVVAALVFFRDIPLTSPAFLPPIRSAWWPLVSLWPVMSLSVAAGMGLFYLMLRRNKDDWGRDYYRFAVPFLGKWQIFSGLGAIGVMLWLFFSLRGVVNLFLPLIFHASVGAAACLGISMLLSLCLCMSAHPMRLKGCMLAICVFLFLHCGLMLAAVIEALNRYAPGWDVPTFMPWLLRLIY</sequence>
<organism evidence="2 3">
    <name type="scientific">Desulfomicrobium orale DSM 12838</name>
    <dbReference type="NCBI Taxonomy" id="888061"/>
    <lineage>
        <taxon>Bacteria</taxon>
        <taxon>Pseudomonadati</taxon>
        <taxon>Thermodesulfobacteriota</taxon>
        <taxon>Desulfovibrionia</taxon>
        <taxon>Desulfovibrionales</taxon>
        <taxon>Desulfomicrobiaceae</taxon>
        <taxon>Desulfomicrobium</taxon>
    </lineage>
</organism>
<evidence type="ECO:0000313" key="2">
    <source>
        <dbReference type="EMBL" id="AMD93139.1"/>
    </source>
</evidence>
<keyword evidence="1" id="KW-0472">Membrane</keyword>
<keyword evidence="3" id="KW-1185">Reference proteome</keyword>
<dbReference type="RefSeq" id="WP_066606042.1">
    <property type="nucleotide sequence ID" value="NZ_CP014230.1"/>
</dbReference>
<reference evidence="3" key="1">
    <citation type="submission" date="2016-02" db="EMBL/GenBank/DDBJ databases">
        <authorList>
            <person name="Holder M.E."/>
            <person name="Ajami N.J."/>
            <person name="Petrosino J.F."/>
        </authorList>
    </citation>
    <scope>NUCLEOTIDE SEQUENCE [LARGE SCALE GENOMIC DNA]</scope>
    <source>
        <strain evidence="3">DSM 12838</strain>
    </source>
</reference>
<feature type="transmembrane region" description="Helical" evidence="1">
    <location>
        <begin position="57"/>
        <end position="77"/>
    </location>
</feature>
<feature type="transmembrane region" description="Helical" evidence="1">
    <location>
        <begin position="166"/>
        <end position="189"/>
    </location>
</feature>
<name>A0A120KN58_9BACT</name>
<gene>
    <name evidence="2" type="ORF">AXF15_08540</name>
</gene>
<keyword evidence="1" id="KW-1133">Transmembrane helix</keyword>
<feature type="transmembrane region" description="Helical" evidence="1">
    <location>
        <begin position="242"/>
        <end position="264"/>
    </location>
</feature>
<dbReference type="EMBL" id="CP014230">
    <property type="protein sequence ID" value="AMD93139.1"/>
    <property type="molecule type" value="Genomic_DNA"/>
</dbReference>
<keyword evidence="1" id="KW-0812">Transmembrane</keyword>
<dbReference type="AlphaFoldDB" id="A0A120KN58"/>